<dbReference type="Gene3D" id="1.10.10.10">
    <property type="entry name" value="Winged helix-like DNA-binding domain superfamily/Winged helix DNA-binding domain"/>
    <property type="match status" value="1"/>
</dbReference>
<dbReference type="SUPFAM" id="SSF46785">
    <property type="entry name" value="Winged helix' DNA-binding domain"/>
    <property type="match status" value="1"/>
</dbReference>
<dbReference type="AlphaFoldDB" id="A0A5B9E647"/>
<dbReference type="InterPro" id="IPR036388">
    <property type="entry name" value="WH-like_DNA-bd_sf"/>
</dbReference>
<name>A0A5B9E647_9BACT</name>
<dbReference type="Proteomes" id="UP000321820">
    <property type="component" value="Chromosome"/>
</dbReference>
<dbReference type="OrthoDB" id="122286at2"/>
<proteinExistence type="predicted"/>
<organism evidence="2 3">
    <name type="scientific">Terriglobus albidus</name>
    <dbReference type="NCBI Taxonomy" id="1592106"/>
    <lineage>
        <taxon>Bacteria</taxon>
        <taxon>Pseudomonadati</taxon>
        <taxon>Acidobacteriota</taxon>
        <taxon>Terriglobia</taxon>
        <taxon>Terriglobales</taxon>
        <taxon>Acidobacteriaceae</taxon>
        <taxon>Terriglobus</taxon>
    </lineage>
</organism>
<reference evidence="2 3" key="1">
    <citation type="submission" date="2019-08" db="EMBL/GenBank/DDBJ databases">
        <title>Complete genome sequence of Terriglobus albidus strain ORNL.</title>
        <authorList>
            <person name="Podar M."/>
        </authorList>
    </citation>
    <scope>NUCLEOTIDE SEQUENCE [LARGE SCALE GENOMIC DNA]</scope>
    <source>
        <strain evidence="2 3">ORNL</strain>
    </source>
</reference>
<gene>
    <name evidence="2" type="ORF">FTW19_02925</name>
</gene>
<evidence type="ECO:0000259" key="1">
    <source>
        <dbReference type="Pfam" id="PF03551"/>
    </source>
</evidence>
<dbReference type="InterPro" id="IPR036390">
    <property type="entry name" value="WH_DNA-bd_sf"/>
</dbReference>
<protein>
    <submittedName>
        <fullName evidence="2">PadR family transcriptional regulator</fullName>
    </submittedName>
</protein>
<keyword evidence="3" id="KW-1185">Reference proteome</keyword>
<dbReference type="EMBL" id="CP042806">
    <property type="protein sequence ID" value="QEE27054.1"/>
    <property type="molecule type" value="Genomic_DNA"/>
</dbReference>
<accession>A0A5B9E647</accession>
<dbReference type="RefSeq" id="WP_147646249.1">
    <property type="nucleotide sequence ID" value="NZ_CP042806.1"/>
</dbReference>
<feature type="domain" description="Transcription regulator PadR N-terminal" evidence="1">
    <location>
        <begin position="24"/>
        <end position="79"/>
    </location>
</feature>
<sequence length="99" mass="11217">MKLRSSPQTTMVLAEFLTSREEWRYGYDISRNTGLKSGTLYPILMRLADHGLLQTSWAQGEDGKPPRHMYKLTRSGIRYAASQVEPGVSRSLVKPAFEV</sequence>
<dbReference type="KEGG" id="talb:FTW19_02925"/>
<dbReference type="InterPro" id="IPR005149">
    <property type="entry name" value="Tscrpt_reg_PadR_N"/>
</dbReference>
<evidence type="ECO:0000313" key="3">
    <source>
        <dbReference type="Proteomes" id="UP000321820"/>
    </source>
</evidence>
<evidence type="ECO:0000313" key="2">
    <source>
        <dbReference type="EMBL" id="QEE27054.1"/>
    </source>
</evidence>
<dbReference type="Pfam" id="PF03551">
    <property type="entry name" value="PadR"/>
    <property type="match status" value="1"/>
</dbReference>